<accession>A0A1T4W4M5</accession>
<evidence type="ECO:0000313" key="1">
    <source>
        <dbReference type="EMBL" id="SKA72183.1"/>
    </source>
</evidence>
<dbReference type="OrthoDB" id="4070623at2"/>
<name>A0A1T4W4M5_9GAMM</name>
<keyword evidence="2" id="KW-1185">Reference proteome</keyword>
<evidence type="ECO:0000313" key="2">
    <source>
        <dbReference type="Proteomes" id="UP000190460"/>
    </source>
</evidence>
<dbReference type="EMBL" id="FUYB01000003">
    <property type="protein sequence ID" value="SKA72183.1"/>
    <property type="molecule type" value="Genomic_DNA"/>
</dbReference>
<dbReference type="AlphaFoldDB" id="A0A1T4W4M5"/>
<gene>
    <name evidence="1" type="ORF">SAMN02745130_00993</name>
</gene>
<reference evidence="1 2" key="1">
    <citation type="submission" date="2017-02" db="EMBL/GenBank/DDBJ databases">
        <authorList>
            <person name="Peterson S.W."/>
        </authorList>
    </citation>
    <scope>NUCLEOTIDE SEQUENCE [LARGE SCALE GENOMIC DNA]</scope>
    <source>
        <strain evidence="1 2">ATCC 49788</strain>
    </source>
</reference>
<proteinExistence type="predicted"/>
<dbReference type="STRING" id="92487.SAMN02745130_00993"/>
<dbReference type="RefSeq" id="WP_078921479.1">
    <property type="nucleotide sequence ID" value="NZ_FUYB01000003.1"/>
</dbReference>
<dbReference type="Pfam" id="PF05954">
    <property type="entry name" value="Phage_GPD"/>
    <property type="match status" value="1"/>
</dbReference>
<organism evidence="1 2">
    <name type="scientific">Thiothrix eikelboomii</name>
    <dbReference type="NCBI Taxonomy" id="92487"/>
    <lineage>
        <taxon>Bacteria</taxon>
        <taxon>Pseudomonadati</taxon>
        <taxon>Pseudomonadota</taxon>
        <taxon>Gammaproteobacteria</taxon>
        <taxon>Thiotrichales</taxon>
        <taxon>Thiotrichaceae</taxon>
        <taxon>Thiothrix</taxon>
    </lineage>
</organism>
<dbReference type="SUPFAM" id="SSF69279">
    <property type="entry name" value="Phage tail proteins"/>
    <property type="match status" value="1"/>
</dbReference>
<evidence type="ECO:0008006" key="3">
    <source>
        <dbReference type="Google" id="ProtNLM"/>
    </source>
</evidence>
<sequence length="331" mass="36071">MERAYKIEIGGRDVSSIVNDRLVSLNLSDNEGLESDTLSLTLDNRDLRIPIPDADAPLKLWLGYQGQLAFMGLFLVNDARLMGRPHLMTVECRAADMKESLKEPKTRAWNEKSLGAIAQQIAREHQLIPAISPRLAAISYPTVLQTDESDLNLLTRLVTPHDGMIKPSYGSLVVVERGNGLNASGQSMPMILIRESDLQPGYQIHPRARPRYQSVSCEWYDVTTGASGKAVATLMPGSAIVSKSNFQIREKVATAALAKSRCEAKLKELARGTIEASFSTAIGDNRLLSGTKIKLGDGFHPEFVGLELSIKSAQHSVAGAYITSVTAERAN</sequence>
<protein>
    <recommendedName>
        <fullName evidence="3">Phage protein D</fullName>
    </recommendedName>
</protein>
<dbReference type="Proteomes" id="UP000190460">
    <property type="component" value="Unassembled WGS sequence"/>
</dbReference>